<dbReference type="SUPFAM" id="SSF53901">
    <property type="entry name" value="Thiolase-like"/>
    <property type="match status" value="1"/>
</dbReference>
<feature type="signal peptide" evidence="1">
    <location>
        <begin position="1"/>
        <end position="23"/>
    </location>
</feature>
<feature type="domain" description="FAE" evidence="3">
    <location>
        <begin position="25"/>
        <end position="300"/>
    </location>
</feature>
<dbReference type="InterPro" id="IPR012328">
    <property type="entry name" value="Chalcone/stilbene_synt_C"/>
</dbReference>
<keyword evidence="1" id="KW-0732">Signal</keyword>
<dbReference type="PIRSF" id="PIRSF036417">
    <property type="entry name" value="3-ktacl-CoA_syn"/>
    <property type="match status" value="1"/>
</dbReference>
<dbReference type="EMBL" id="GDID01000135">
    <property type="protein sequence ID" value="JAP96471.1"/>
    <property type="molecule type" value="Transcribed_RNA"/>
</dbReference>
<feature type="domain" description="Chalcone/stilbene synthase C-terminal" evidence="2">
    <location>
        <begin position="330"/>
        <end position="413"/>
    </location>
</feature>
<evidence type="ECO:0000259" key="2">
    <source>
        <dbReference type="Pfam" id="PF02797"/>
    </source>
</evidence>
<dbReference type="Pfam" id="PF02797">
    <property type="entry name" value="Chal_sti_synt_C"/>
    <property type="match status" value="1"/>
</dbReference>
<gene>
    <name evidence="4" type="ORF">TPC1_10182</name>
</gene>
<dbReference type="GO" id="GO:0016747">
    <property type="term" value="F:acyltransferase activity, transferring groups other than amino-acyl groups"/>
    <property type="evidence" value="ECO:0007669"/>
    <property type="project" value="InterPro"/>
</dbReference>
<dbReference type="InterPro" id="IPR012392">
    <property type="entry name" value="3-ktacl-CoA_syn"/>
</dbReference>
<accession>A0A146KMC4</accession>
<evidence type="ECO:0000259" key="3">
    <source>
        <dbReference type="Pfam" id="PF08392"/>
    </source>
</evidence>
<feature type="non-terminal residue" evidence="4">
    <location>
        <position position="1"/>
    </location>
</feature>
<dbReference type="GO" id="GO:0016020">
    <property type="term" value="C:membrane"/>
    <property type="evidence" value="ECO:0007669"/>
    <property type="project" value="InterPro"/>
</dbReference>
<dbReference type="Gene3D" id="3.40.47.10">
    <property type="match status" value="1"/>
</dbReference>
<organism evidence="4">
    <name type="scientific">Trepomonas sp. PC1</name>
    <dbReference type="NCBI Taxonomy" id="1076344"/>
    <lineage>
        <taxon>Eukaryota</taxon>
        <taxon>Metamonada</taxon>
        <taxon>Diplomonadida</taxon>
        <taxon>Hexamitidae</taxon>
        <taxon>Hexamitinae</taxon>
        <taxon>Trepomonas</taxon>
    </lineage>
</organism>
<dbReference type="GO" id="GO:0006633">
    <property type="term" value="P:fatty acid biosynthetic process"/>
    <property type="evidence" value="ECO:0007669"/>
    <property type="project" value="InterPro"/>
</dbReference>
<dbReference type="Pfam" id="PF08392">
    <property type="entry name" value="FAE1_CUT1_RppA"/>
    <property type="match status" value="1"/>
</dbReference>
<feature type="chain" id="PRO_5007526761" evidence="1">
    <location>
        <begin position="24"/>
        <end position="481"/>
    </location>
</feature>
<evidence type="ECO:0000313" key="4">
    <source>
        <dbReference type="EMBL" id="JAP96471.1"/>
    </source>
</evidence>
<dbReference type="PANTHER" id="PTHR31561">
    <property type="entry name" value="3-KETOACYL-COA SYNTHASE"/>
    <property type="match status" value="1"/>
</dbReference>
<proteinExistence type="predicted"/>
<protein>
    <submittedName>
        <fullName evidence="4">3-ketoacyl-CoA synthase</fullName>
    </submittedName>
</protein>
<dbReference type="CDD" id="cd00831">
    <property type="entry name" value="CHS_like"/>
    <property type="match status" value="1"/>
</dbReference>
<dbReference type="AlphaFoldDB" id="A0A146KMC4"/>
<reference evidence="4" key="1">
    <citation type="submission" date="2015-07" db="EMBL/GenBank/DDBJ databases">
        <title>Adaptation to a free-living lifestyle via gene acquisitions in the diplomonad Trepomonas sp. PC1.</title>
        <authorList>
            <person name="Xu F."/>
            <person name="Jerlstrom-Hultqvist J."/>
            <person name="Kolisko M."/>
            <person name="Simpson A.G.B."/>
            <person name="Roger A.J."/>
            <person name="Svard S.G."/>
            <person name="Andersson J.O."/>
        </authorList>
    </citation>
    <scope>NUCLEOTIDE SEQUENCE</scope>
    <source>
        <strain evidence="4">PC1</strain>
    </source>
</reference>
<name>A0A146KMC4_9EUKA</name>
<dbReference type="InterPro" id="IPR016039">
    <property type="entry name" value="Thiolase-like"/>
</dbReference>
<evidence type="ECO:0000256" key="1">
    <source>
        <dbReference type="SAM" id="SignalP"/>
    </source>
</evidence>
<sequence length="481" mass="54771">LTTLLVAVPIIIALIKLFKTCKSDQNPIYIKDYHVFTSNDPNTLYPNTKMLQMAQQQYNFKSKELNFLRKVALNNGIGPQCAYPTSIMEGHTSVDDARKEAELVMFESVQKLLSKSNVKPSQIDVLVTNCSIYGPTPSLSAMIVNKFKMRSDIHSFSLGGMGCSASPLGVDLIQSFLQNSQNRYGLLVSTETMTQNFYNGTDRSMLLVNTLFRMGCAAILFTNTKRGTKYQVVDLVRTHIGADDEAHRCIYQTTDKQGVTGVSLQKTITANAARALQKNMTKLFRRVLPKWVLLHYVAKLWLQSLKKMYYTKVKKVPFESKEFMPLIQHYFNHFCFHTGGRAVIDAMQKMFNLDAKQIAASKAALFHYGNTSSASIWYELAYHESHSVRKGEVVWQIAFGSGFKCNSLVLKAVKNVKNITYFDEYDKNYTFDESMLKCDFVDKEEQEKNYEALDAQIEKIAEEKEIQQILEKYKGKLTLVQ</sequence>
<dbReference type="InterPro" id="IPR013601">
    <property type="entry name" value="FAE1_typ3_polyketide_synth"/>
</dbReference>